<proteinExistence type="predicted"/>
<keyword evidence="2" id="KW-1185">Reference proteome</keyword>
<sequence>MNESVNIEVEVSGIDEATKKAERYVELLKEAKTLADESASIKFEIGTNLS</sequence>
<accession>A0ABQ1PX95</accession>
<dbReference type="EMBL" id="BMKI01000038">
    <property type="protein sequence ID" value="GGD06209.1"/>
    <property type="molecule type" value="Genomic_DNA"/>
</dbReference>
<evidence type="ECO:0000313" key="2">
    <source>
        <dbReference type="Proteomes" id="UP000630615"/>
    </source>
</evidence>
<evidence type="ECO:0000313" key="1">
    <source>
        <dbReference type="EMBL" id="GGD06209.1"/>
    </source>
</evidence>
<gene>
    <name evidence="1" type="ORF">GCM10011573_39530</name>
</gene>
<protein>
    <submittedName>
        <fullName evidence="1">Uncharacterized protein</fullName>
    </submittedName>
</protein>
<dbReference type="Proteomes" id="UP000630615">
    <property type="component" value="Unassembled WGS sequence"/>
</dbReference>
<organism evidence="1 2">
    <name type="scientific">Enterococcus wangshanyuanii</name>
    <dbReference type="NCBI Taxonomy" id="2005703"/>
    <lineage>
        <taxon>Bacteria</taxon>
        <taxon>Bacillati</taxon>
        <taxon>Bacillota</taxon>
        <taxon>Bacilli</taxon>
        <taxon>Lactobacillales</taxon>
        <taxon>Enterococcaceae</taxon>
        <taxon>Enterococcus</taxon>
    </lineage>
</organism>
<comment type="caution">
    <text evidence="1">The sequence shown here is derived from an EMBL/GenBank/DDBJ whole genome shotgun (WGS) entry which is preliminary data.</text>
</comment>
<dbReference type="RefSeq" id="WP_188634562.1">
    <property type="nucleotide sequence ID" value="NZ_CP021874.1"/>
</dbReference>
<name>A0ABQ1PX95_9ENTE</name>
<reference evidence="2" key="1">
    <citation type="journal article" date="2019" name="Int. J. Syst. Evol. Microbiol.">
        <title>The Global Catalogue of Microorganisms (GCM) 10K type strain sequencing project: providing services to taxonomists for standard genome sequencing and annotation.</title>
        <authorList>
            <consortium name="The Broad Institute Genomics Platform"/>
            <consortium name="The Broad Institute Genome Sequencing Center for Infectious Disease"/>
            <person name="Wu L."/>
            <person name="Ma J."/>
        </authorList>
    </citation>
    <scope>NUCLEOTIDE SEQUENCE [LARGE SCALE GENOMIC DNA]</scope>
    <source>
        <strain evidence="2">CGMCC 1.15942</strain>
    </source>
</reference>